<reference evidence="1 2" key="1">
    <citation type="submission" date="2018-06" db="EMBL/GenBank/DDBJ databases">
        <authorList>
            <consortium name="Pathogen Informatics"/>
            <person name="Doyle S."/>
        </authorList>
    </citation>
    <scope>NUCLEOTIDE SEQUENCE [LARGE SCALE GENOMIC DNA]</scope>
    <source>
        <strain evidence="1 2">NCTC9128</strain>
    </source>
</reference>
<accession>A0A2X3ETA0</accession>
<evidence type="ECO:0000313" key="2">
    <source>
        <dbReference type="Proteomes" id="UP000251088"/>
    </source>
</evidence>
<dbReference type="EMBL" id="UAWN01000014">
    <property type="protein sequence ID" value="SQC39653.1"/>
    <property type="molecule type" value="Genomic_DNA"/>
</dbReference>
<proteinExistence type="predicted"/>
<gene>
    <name evidence="1" type="ORF">NCTC9128_05797</name>
</gene>
<dbReference type="Proteomes" id="UP000251088">
    <property type="component" value="Unassembled WGS sequence"/>
</dbReference>
<evidence type="ECO:0000313" key="1">
    <source>
        <dbReference type="EMBL" id="SQC39653.1"/>
    </source>
</evidence>
<protein>
    <submittedName>
        <fullName evidence="1">Uncharacterized protein</fullName>
    </submittedName>
</protein>
<sequence>MYSIILSPYRLNSRIHNCIQFILTISYNICKYCRVEIIINSGVIIRKYFCNKNYLSKNTSSLLFSKWLQCFLDKSKIFTIPFMRPNNITDKTAVQFQPRL</sequence>
<dbReference type="AlphaFoldDB" id="A0A2X3ETA0"/>
<name>A0A2X3ETA0_KLEPN</name>
<organism evidence="1 2">
    <name type="scientific">Klebsiella pneumoniae</name>
    <dbReference type="NCBI Taxonomy" id="573"/>
    <lineage>
        <taxon>Bacteria</taxon>
        <taxon>Pseudomonadati</taxon>
        <taxon>Pseudomonadota</taxon>
        <taxon>Gammaproteobacteria</taxon>
        <taxon>Enterobacterales</taxon>
        <taxon>Enterobacteriaceae</taxon>
        <taxon>Klebsiella/Raoultella group</taxon>
        <taxon>Klebsiella</taxon>
        <taxon>Klebsiella pneumoniae complex</taxon>
    </lineage>
</organism>